<dbReference type="KEGG" id="pfy:PFICI_10978"/>
<keyword evidence="2" id="KW-1185">Reference proteome</keyword>
<dbReference type="HOGENOM" id="CLU_1278014_0_0_1"/>
<evidence type="ECO:0000313" key="1">
    <source>
        <dbReference type="EMBL" id="ETS77104.1"/>
    </source>
</evidence>
<dbReference type="OrthoDB" id="10066232at2759"/>
<protein>
    <submittedName>
        <fullName evidence="1">Uncharacterized protein</fullName>
    </submittedName>
</protein>
<dbReference type="SUPFAM" id="SSF81301">
    <property type="entry name" value="Nucleotidyltransferase"/>
    <property type="match status" value="1"/>
</dbReference>
<sequence>MATGIATKKHLKPLRNAGAALHRRGDEYNLGELDELEEEAETASSDQVYKGIDYLVKLLGSKSIDYGLMDGIAMQLYGIDGRETHDGDMAISVNSANLIDVVKDDPNIRRPGKLMGASGTARLFVKIDEQQVDIDVFVQVVKVGEIAKSKFKRLKHRDLDDIMWLINNKNDNIKAIADTVDEYKRIEFARHFEGADDDQKKLIAETLNIHEDDIDD</sequence>
<dbReference type="AlphaFoldDB" id="W3WTG7"/>
<dbReference type="Proteomes" id="UP000030651">
    <property type="component" value="Unassembled WGS sequence"/>
</dbReference>
<proteinExistence type="predicted"/>
<evidence type="ECO:0000313" key="2">
    <source>
        <dbReference type="Proteomes" id="UP000030651"/>
    </source>
</evidence>
<dbReference type="InParanoid" id="W3WTG7"/>
<name>W3WTG7_PESFW</name>
<dbReference type="EMBL" id="KI912116">
    <property type="protein sequence ID" value="ETS77104.1"/>
    <property type="molecule type" value="Genomic_DNA"/>
</dbReference>
<reference evidence="2" key="1">
    <citation type="journal article" date="2015" name="BMC Genomics">
        <title>Genomic and transcriptomic analysis of the endophytic fungus Pestalotiopsis fici reveals its lifestyle and high potential for synthesis of natural products.</title>
        <authorList>
            <person name="Wang X."/>
            <person name="Zhang X."/>
            <person name="Liu L."/>
            <person name="Xiang M."/>
            <person name="Wang W."/>
            <person name="Sun X."/>
            <person name="Che Y."/>
            <person name="Guo L."/>
            <person name="Liu G."/>
            <person name="Guo L."/>
            <person name="Wang C."/>
            <person name="Yin W.B."/>
            <person name="Stadler M."/>
            <person name="Zhang X."/>
            <person name="Liu X."/>
        </authorList>
    </citation>
    <scope>NUCLEOTIDE SEQUENCE [LARGE SCALE GENOMIC DNA]</scope>
    <source>
        <strain evidence="2">W106-1 / CGMCC3.15140</strain>
    </source>
</reference>
<dbReference type="InterPro" id="IPR043519">
    <property type="entry name" value="NT_sf"/>
</dbReference>
<accession>W3WTG7</accession>
<gene>
    <name evidence="1" type="ORF">PFICI_10978</name>
</gene>
<dbReference type="GeneID" id="19275991"/>
<dbReference type="RefSeq" id="XP_007837750.1">
    <property type="nucleotide sequence ID" value="XM_007839559.1"/>
</dbReference>
<organism evidence="1 2">
    <name type="scientific">Pestalotiopsis fici (strain W106-1 / CGMCC3.15140)</name>
    <dbReference type="NCBI Taxonomy" id="1229662"/>
    <lineage>
        <taxon>Eukaryota</taxon>
        <taxon>Fungi</taxon>
        <taxon>Dikarya</taxon>
        <taxon>Ascomycota</taxon>
        <taxon>Pezizomycotina</taxon>
        <taxon>Sordariomycetes</taxon>
        <taxon>Xylariomycetidae</taxon>
        <taxon>Amphisphaeriales</taxon>
        <taxon>Sporocadaceae</taxon>
        <taxon>Pestalotiopsis</taxon>
    </lineage>
</organism>